<dbReference type="PROSITE" id="PS00086">
    <property type="entry name" value="CYTOCHROME_P450"/>
    <property type="match status" value="1"/>
</dbReference>
<comment type="similarity">
    <text evidence="2 9">Belongs to the cytochrome P450 family.</text>
</comment>
<dbReference type="PRINTS" id="PR00463">
    <property type="entry name" value="EP450I"/>
</dbReference>
<keyword evidence="6 8" id="KW-0408">Iron</keyword>
<dbReference type="GO" id="GO:0020037">
    <property type="term" value="F:heme binding"/>
    <property type="evidence" value="ECO:0007669"/>
    <property type="project" value="InterPro"/>
</dbReference>
<evidence type="ECO:0000313" key="10">
    <source>
        <dbReference type="EMBL" id="JAV13465.1"/>
    </source>
</evidence>
<dbReference type="PRINTS" id="PR00385">
    <property type="entry name" value="P450"/>
</dbReference>
<evidence type="ECO:0000256" key="1">
    <source>
        <dbReference type="ARBA" id="ARBA00001971"/>
    </source>
</evidence>
<dbReference type="InterPro" id="IPR002401">
    <property type="entry name" value="Cyt_P450_E_grp-I"/>
</dbReference>
<dbReference type="PANTHER" id="PTHR24279:SF120">
    <property type="entry name" value="CYTOCHROME P450"/>
    <property type="match status" value="1"/>
</dbReference>
<evidence type="ECO:0000256" key="3">
    <source>
        <dbReference type="ARBA" id="ARBA00022617"/>
    </source>
</evidence>
<evidence type="ECO:0000256" key="7">
    <source>
        <dbReference type="ARBA" id="ARBA00023033"/>
    </source>
</evidence>
<dbReference type="EMBL" id="GFDF01000619">
    <property type="protein sequence ID" value="JAV13465.1"/>
    <property type="molecule type" value="Transcribed_RNA"/>
</dbReference>
<sequence length="517" mass="60189">MFVVRRKYFNGNQLRCFSAQAKKASATDFDDESINESWKSAKSYESIPGPTSFQLIRSFLAGGQYSGVPMSEVHRSMRNTYGPIYKLRGSFGKRDIIAVFDPKDFEVVYRTEGTFPMRRGLDSITYYRRVYRKDKYPISLGLVSEQGEGWWDLRHKVNGVMMKPQVTKGYTTAVDEVSSDFVKKLHTLRDSNMETPANFLLQLNLWALESIAYITMNMRMGLLKDKPDESIDKLMVVLKEFFQLMYELDFQPSIWKFYKTPKFNRFMEIMDYMHEVIGKFVDKGLEKLKENAAKEGSGREKGVLEKLYEIDKDIAVLMALDSMLAGVDTTSSASFMVLYNLAKNPEKQNILREELLQILPDKYSTLTADNMRNMPYLRACIKEALRVTPVTIGNVRTTGKDIVLKGYKIPKETDVFMNSQMIYSDDHYFPNANSFIPERWLRSQEKHENYNPFTYLPFGFGQRNCIGRRFAEMEIESITSRLVRNYHLEWHHPPPKFHLSTINIPQGDLKMTFRDYQ</sequence>
<keyword evidence="7 9" id="KW-0503">Monooxygenase</keyword>
<comment type="cofactor">
    <cofactor evidence="1 8">
        <name>heme</name>
        <dbReference type="ChEBI" id="CHEBI:30413"/>
    </cofactor>
</comment>
<dbReference type="Pfam" id="PF00067">
    <property type="entry name" value="p450"/>
    <property type="match status" value="1"/>
</dbReference>
<protein>
    <submittedName>
        <fullName evidence="10">Putative cytochrome</fullName>
    </submittedName>
</protein>
<dbReference type="GO" id="GO:0016705">
    <property type="term" value="F:oxidoreductase activity, acting on paired donors, with incorporation or reduction of molecular oxygen"/>
    <property type="evidence" value="ECO:0007669"/>
    <property type="project" value="InterPro"/>
</dbReference>
<dbReference type="InterPro" id="IPR036396">
    <property type="entry name" value="Cyt_P450_sf"/>
</dbReference>
<evidence type="ECO:0000256" key="6">
    <source>
        <dbReference type="ARBA" id="ARBA00023004"/>
    </source>
</evidence>
<name>A0A1L8E4J3_9DIPT</name>
<dbReference type="InterPro" id="IPR050479">
    <property type="entry name" value="CYP11_CYP27_families"/>
</dbReference>
<evidence type="ECO:0000256" key="5">
    <source>
        <dbReference type="ARBA" id="ARBA00023002"/>
    </source>
</evidence>
<accession>A0A1L8E4J3</accession>
<dbReference type="CDD" id="cd11054">
    <property type="entry name" value="CYP24A1-like"/>
    <property type="match status" value="1"/>
</dbReference>
<feature type="binding site" description="axial binding residue" evidence="8">
    <location>
        <position position="465"/>
    </location>
    <ligand>
        <name>heme</name>
        <dbReference type="ChEBI" id="CHEBI:30413"/>
    </ligand>
    <ligandPart>
        <name>Fe</name>
        <dbReference type="ChEBI" id="CHEBI:18248"/>
    </ligandPart>
</feature>
<keyword evidence="4 8" id="KW-0479">Metal-binding</keyword>
<evidence type="ECO:0000256" key="9">
    <source>
        <dbReference type="RuleBase" id="RU000461"/>
    </source>
</evidence>
<dbReference type="GO" id="GO:0005506">
    <property type="term" value="F:iron ion binding"/>
    <property type="evidence" value="ECO:0007669"/>
    <property type="project" value="InterPro"/>
</dbReference>
<keyword evidence="3 8" id="KW-0349">Heme</keyword>
<keyword evidence="5 9" id="KW-0560">Oxidoreductase</keyword>
<evidence type="ECO:0000256" key="2">
    <source>
        <dbReference type="ARBA" id="ARBA00010617"/>
    </source>
</evidence>
<dbReference type="SUPFAM" id="SSF48264">
    <property type="entry name" value="Cytochrome P450"/>
    <property type="match status" value="1"/>
</dbReference>
<dbReference type="InterPro" id="IPR017972">
    <property type="entry name" value="Cyt_P450_CS"/>
</dbReference>
<dbReference type="GO" id="GO:0004497">
    <property type="term" value="F:monooxygenase activity"/>
    <property type="evidence" value="ECO:0007669"/>
    <property type="project" value="UniProtKB-KW"/>
</dbReference>
<proteinExistence type="inferred from homology"/>
<organism evidence="10">
    <name type="scientific">Nyssomyia neivai</name>
    <dbReference type="NCBI Taxonomy" id="330878"/>
    <lineage>
        <taxon>Eukaryota</taxon>
        <taxon>Metazoa</taxon>
        <taxon>Ecdysozoa</taxon>
        <taxon>Arthropoda</taxon>
        <taxon>Hexapoda</taxon>
        <taxon>Insecta</taxon>
        <taxon>Pterygota</taxon>
        <taxon>Neoptera</taxon>
        <taxon>Endopterygota</taxon>
        <taxon>Diptera</taxon>
        <taxon>Nematocera</taxon>
        <taxon>Psychodoidea</taxon>
        <taxon>Psychodidae</taxon>
        <taxon>Nyssomyia</taxon>
    </lineage>
</organism>
<dbReference type="InterPro" id="IPR001128">
    <property type="entry name" value="Cyt_P450"/>
</dbReference>
<dbReference type="Gene3D" id="1.10.630.10">
    <property type="entry name" value="Cytochrome P450"/>
    <property type="match status" value="1"/>
</dbReference>
<dbReference type="PANTHER" id="PTHR24279">
    <property type="entry name" value="CYTOCHROME P450"/>
    <property type="match status" value="1"/>
</dbReference>
<evidence type="ECO:0000256" key="8">
    <source>
        <dbReference type="PIRSR" id="PIRSR602401-1"/>
    </source>
</evidence>
<reference evidence="10" key="1">
    <citation type="submission" date="2016-12" db="EMBL/GenBank/DDBJ databases">
        <title>An insight into the sialome and mialome of the sand fly, Nyssomyia neivai.</title>
        <authorList>
            <person name="Sebastian V."/>
            <person name="Goulart T.M."/>
            <person name="Oliveira W."/>
            <person name="Calvo E."/>
            <person name="Oliveira L.F."/>
            <person name="Pinto M.C."/>
            <person name="Rosselino A.M."/>
            <person name="Ribeiro J.M."/>
        </authorList>
    </citation>
    <scope>NUCLEOTIDE SEQUENCE</scope>
</reference>
<evidence type="ECO:0000256" key="4">
    <source>
        <dbReference type="ARBA" id="ARBA00022723"/>
    </source>
</evidence>
<dbReference type="AlphaFoldDB" id="A0A1L8E4J3"/>
<dbReference type="FunFam" id="1.10.630.10:FF:000006">
    <property type="entry name" value="Cytochrome P450 302a1, mitochondrial"/>
    <property type="match status" value="1"/>
</dbReference>